<dbReference type="InterPro" id="IPR004176">
    <property type="entry name" value="Clp_R_N"/>
</dbReference>
<dbReference type="InterPro" id="IPR036628">
    <property type="entry name" value="Clp_N_dom_sf"/>
</dbReference>
<name>A0A7W7HUX2_9ACTN</name>
<accession>A0A7W7HUX2</accession>
<dbReference type="GO" id="GO:0006508">
    <property type="term" value="P:proteolysis"/>
    <property type="evidence" value="ECO:0007669"/>
    <property type="project" value="UniProtKB-KW"/>
</dbReference>
<protein>
    <submittedName>
        <fullName evidence="3">ATP-dependent Clp protease ATP-binding subunit ClpA</fullName>
    </submittedName>
</protein>
<organism evidence="3 4">
    <name type="scientific">Actinoplanes digitatis</name>
    <dbReference type="NCBI Taxonomy" id="1868"/>
    <lineage>
        <taxon>Bacteria</taxon>
        <taxon>Bacillati</taxon>
        <taxon>Actinomycetota</taxon>
        <taxon>Actinomycetes</taxon>
        <taxon>Micromonosporales</taxon>
        <taxon>Micromonosporaceae</taxon>
        <taxon>Actinoplanes</taxon>
    </lineage>
</organism>
<keyword evidence="3" id="KW-0645">Protease</keyword>
<dbReference type="Gene3D" id="1.10.1780.10">
    <property type="entry name" value="Clp, N-terminal domain"/>
    <property type="match status" value="2"/>
</dbReference>
<keyword evidence="4" id="KW-1185">Reference proteome</keyword>
<keyword evidence="3" id="KW-0067">ATP-binding</keyword>
<gene>
    <name evidence="3" type="ORF">BJ971_001704</name>
</gene>
<reference evidence="3 4" key="1">
    <citation type="submission" date="2020-08" db="EMBL/GenBank/DDBJ databases">
        <title>Sequencing the genomes of 1000 actinobacteria strains.</title>
        <authorList>
            <person name="Klenk H.-P."/>
        </authorList>
    </citation>
    <scope>NUCLEOTIDE SEQUENCE [LARGE SCALE GENOMIC DNA]</scope>
    <source>
        <strain evidence="3 4">DSM 43149</strain>
    </source>
</reference>
<evidence type="ECO:0000259" key="2">
    <source>
        <dbReference type="PROSITE" id="PS51903"/>
    </source>
</evidence>
<evidence type="ECO:0000313" key="3">
    <source>
        <dbReference type="EMBL" id="MBB4761148.1"/>
    </source>
</evidence>
<dbReference type="RefSeq" id="WP_184991387.1">
    <property type="nucleotide sequence ID" value="NZ_BOMK01000013.1"/>
</dbReference>
<evidence type="ECO:0000256" key="1">
    <source>
        <dbReference type="PROSITE-ProRule" id="PRU01251"/>
    </source>
</evidence>
<keyword evidence="1" id="KW-0677">Repeat</keyword>
<feature type="domain" description="Clp R" evidence="2">
    <location>
        <begin position="2"/>
        <end position="204"/>
    </location>
</feature>
<proteinExistence type="predicted"/>
<dbReference type="EMBL" id="JACHNH010000001">
    <property type="protein sequence ID" value="MBB4761148.1"/>
    <property type="molecule type" value="Genomic_DNA"/>
</dbReference>
<dbReference type="Proteomes" id="UP000578112">
    <property type="component" value="Unassembled WGS sequence"/>
</dbReference>
<keyword evidence="3" id="KW-0547">Nucleotide-binding</keyword>
<sequence>MFERFTHAARTVVVRAQEEARDLRQEPIGTQHVLLSLLADADGPVASAPALRDRHVDAAYARAEIIRRVDGGATPYRDALAEADAEDAAALKAIGIDLDAVRRAIEENFGPGALRLPRDTAPKRRGLLRRFYGSGHTPFSPRSKKVLELSLREAIRLKHNFIAPEHLMLGILREGEGLAVQILTEAGVDLARLREDVTRSLRDQAA</sequence>
<comment type="caution">
    <text evidence="3">The sequence shown here is derived from an EMBL/GenBank/DDBJ whole genome shotgun (WGS) entry which is preliminary data.</text>
</comment>
<dbReference type="AlphaFoldDB" id="A0A7W7HUX2"/>
<dbReference type="PROSITE" id="PS51903">
    <property type="entry name" value="CLP_R"/>
    <property type="match status" value="1"/>
</dbReference>
<dbReference type="PANTHER" id="PTHR47016:SF5">
    <property type="entry name" value="CLP DOMAIN SUPERFAMILY PROTEIN"/>
    <property type="match status" value="1"/>
</dbReference>
<dbReference type="GO" id="GO:0008233">
    <property type="term" value="F:peptidase activity"/>
    <property type="evidence" value="ECO:0007669"/>
    <property type="project" value="UniProtKB-KW"/>
</dbReference>
<evidence type="ECO:0000313" key="4">
    <source>
        <dbReference type="Proteomes" id="UP000578112"/>
    </source>
</evidence>
<dbReference type="SUPFAM" id="SSF81923">
    <property type="entry name" value="Double Clp-N motif"/>
    <property type="match status" value="2"/>
</dbReference>
<dbReference type="InterPro" id="IPR044217">
    <property type="entry name" value="CLPT1/2"/>
</dbReference>
<dbReference type="GO" id="GO:0005524">
    <property type="term" value="F:ATP binding"/>
    <property type="evidence" value="ECO:0007669"/>
    <property type="project" value="UniProtKB-KW"/>
</dbReference>
<keyword evidence="3" id="KW-0378">Hydrolase</keyword>
<dbReference type="Pfam" id="PF02861">
    <property type="entry name" value="Clp_N"/>
    <property type="match status" value="2"/>
</dbReference>
<dbReference type="PANTHER" id="PTHR47016">
    <property type="entry name" value="ATP-DEPENDENT CLP PROTEASE ATP-BINDING SUBUNIT CLPT1, CHLOROPLASTIC"/>
    <property type="match status" value="1"/>
</dbReference>